<gene>
    <name evidence="7" type="ORF">g.57805</name>
</gene>
<dbReference type="AlphaFoldDB" id="A0A1B6J0M2"/>
<evidence type="ECO:0000256" key="4">
    <source>
        <dbReference type="ARBA" id="ARBA00022723"/>
    </source>
</evidence>
<sequence length="102" mass="11489">GEINDIGDVRKMHPDILANALQWFRDYKVPDGKPRNTFAFNGEFKNAEFAEQIIQKGHEQWEQLIKDGHEGISCSNRTLANSRDYAPAFEVSGIKEADAALP</sequence>
<dbReference type="InterPro" id="IPR036649">
    <property type="entry name" value="Pyrophosphatase_sf"/>
</dbReference>
<feature type="non-terminal residue" evidence="7">
    <location>
        <position position="102"/>
    </location>
</feature>
<dbReference type="EMBL" id="GECU01014994">
    <property type="protein sequence ID" value="JAS92712.1"/>
    <property type="molecule type" value="Transcribed_RNA"/>
</dbReference>
<keyword evidence="4" id="KW-0479">Metal-binding</keyword>
<dbReference type="InterPro" id="IPR008162">
    <property type="entry name" value="Pyrophosphatase"/>
</dbReference>
<dbReference type="GO" id="GO:0000287">
    <property type="term" value="F:magnesium ion binding"/>
    <property type="evidence" value="ECO:0007669"/>
    <property type="project" value="InterPro"/>
</dbReference>
<dbReference type="EC" id="3.6.1.1" evidence="3"/>
<comment type="similarity">
    <text evidence="2">Belongs to the PPase family.</text>
</comment>
<evidence type="ECO:0000256" key="2">
    <source>
        <dbReference type="ARBA" id="ARBA00006220"/>
    </source>
</evidence>
<reference evidence="7" key="1">
    <citation type="submission" date="2015-11" db="EMBL/GenBank/DDBJ databases">
        <title>De novo transcriptome assembly of four potential Pierce s Disease insect vectors from Arizona vineyards.</title>
        <authorList>
            <person name="Tassone E.E."/>
        </authorList>
    </citation>
    <scope>NUCLEOTIDE SEQUENCE</scope>
</reference>
<evidence type="ECO:0000256" key="3">
    <source>
        <dbReference type="ARBA" id="ARBA00012146"/>
    </source>
</evidence>
<dbReference type="Pfam" id="PF00719">
    <property type="entry name" value="Pyrophosphatase"/>
    <property type="match status" value="1"/>
</dbReference>
<evidence type="ECO:0000313" key="7">
    <source>
        <dbReference type="EMBL" id="JAS92712.1"/>
    </source>
</evidence>
<evidence type="ECO:0000256" key="6">
    <source>
        <dbReference type="ARBA" id="ARBA00022842"/>
    </source>
</evidence>
<feature type="non-terminal residue" evidence="7">
    <location>
        <position position="1"/>
    </location>
</feature>
<organism evidence="7">
    <name type="scientific">Homalodisca liturata</name>
    <dbReference type="NCBI Taxonomy" id="320908"/>
    <lineage>
        <taxon>Eukaryota</taxon>
        <taxon>Metazoa</taxon>
        <taxon>Ecdysozoa</taxon>
        <taxon>Arthropoda</taxon>
        <taxon>Hexapoda</taxon>
        <taxon>Insecta</taxon>
        <taxon>Pterygota</taxon>
        <taxon>Neoptera</taxon>
        <taxon>Paraneoptera</taxon>
        <taxon>Hemiptera</taxon>
        <taxon>Auchenorrhyncha</taxon>
        <taxon>Membracoidea</taxon>
        <taxon>Cicadellidae</taxon>
        <taxon>Cicadellinae</taxon>
        <taxon>Proconiini</taxon>
        <taxon>Homalodisca</taxon>
    </lineage>
</organism>
<evidence type="ECO:0000256" key="1">
    <source>
        <dbReference type="ARBA" id="ARBA00001946"/>
    </source>
</evidence>
<dbReference type="GO" id="GO:0004427">
    <property type="term" value="F:inorganic diphosphate phosphatase activity"/>
    <property type="evidence" value="ECO:0007669"/>
    <property type="project" value="UniProtKB-EC"/>
</dbReference>
<comment type="cofactor">
    <cofactor evidence="1">
        <name>Mg(2+)</name>
        <dbReference type="ChEBI" id="CHEBI:18420"/>
    </cofactor>
</comment>
<keyword evidence="5" id="KW-0378">Hydrolase</keyword>
<accession>A0A1B6J0M2</accession>
<proteinExistence type="inferred from homology"/>
<dbReference type="SUPFAM" id="SSF50324">
    <property type="entry name" value="Inorganic pyrophosphatase"/>
    <property type="match status" value="1"/>
</dbReference>
<dbReference type="GO" id="GO:0006796">
    <property type="term" value="P:phosphate-containing compound metabolic process"/>
    <property type="evidence" value="ECO:0007669"/>
    <property type="project" value="InterPro"/>
</dbReference>
<protein>
    <recommendedName>
        <fullName evidence="3">inorganic diphosphatase</fullName>
        <ecNumber evidence="3">3.6.1.1</ecNumber>
    </recommendedName>
</protein>
<keyword evidence="6" id="KW-0460">Magnesium</keyword>
<dbReference type="PANTHER" id="PTHR10286">
    <property type="entry name" value="INORGANIC PYROPHOSPHATASE"/>
    <property type="match status" value="1"/>
</dbReference>
<dbReference type="Gene3D" id="3.90.80.10">
    <property type="entry name" value="Inorganic pyrophosphatase"/>
    <property type="match status" value="1"/>
</dbReference>
<evidence type="ECO:0000256" key="5">
    <source>
        <dbReference type="ARBA" id="ARBA00022801"/>
    </source>
</evidence>
<dbReference type="GO" id="GO:0005737">
    <property type="term" value="C:cytoplasm"/>
    <property type="evidence" value="ECO:0007669"/>
    <property type="project" value="InterPro"/>
</dbReference>
<name>A0A1B6J0M2_9HEMI</name>